<reference evidence="2 3" key="1">
    <citation type="journal article" date="2012" name="J. Bacteriol.">
        <title>Complete Genome Sequence of the Naphthalene-Degrading Pseudomonas putida Strain ND6.</title>
        <authorList>
            <person name="Li S."/>
            <person name="Zhao H."/>
            <person name="Li Y."/>
            <person name="Niu S."/>
            <person name="Cai B."/>
        </authorList>
    </citation>
    <scope>NUCLEOTIDE SEQUENCE [LARGE SCALE GENOMIC DNA]</scope>
    <source>
        <strain evidence="2 3">ND6</strain>
    </source>
</reference>
<accession>I3V1Q4</accession>
<protein>
    <submittedName>
        <fullName evidence="2">Uncharacterized protein</fullName>
    </submittedName>
</protein>
<dbReference type="AlphaFoldDB" id="I3V1Q4"/>
<feature type="compositionally biased region" description="Basic and acidic residues" evidence="1">
    <location>
        <begin position="169"/>
        <end position="190"/>
    </location>
</feature>
<proteinExistence type="predicted"/>
<sequence>MAIHALKYLRNGEPPVDDQNTCEFNQQERAMNNEQTSTCTEAAPLNAQPRLSGRDREIALQAIAARASGTPVEAAYQILAGIEALDAGPESPLVMLWPKGDGYETLEDKAAWHEAERDRLLDRHNAFSRAFPSWRRQETGSPGSQHSPDGDQGRSGLHSSPLPGVEAVQVHDAEPSKDLESSSLSHRGESSRVSGLDEDAQA</sequence>
<evidence type="ECO:0000313" key="3">
    <source>
        <dbReference type="Proteomes" id="UP000005268"/>
    </source>
</evidence>
<gene>
    <name evidence="2" type="ORF">YSA_09075</name>
</gene>
<dbReference type="Proteomes" id="UP000005268">
    <property type="component" value="Chromosome"/>
</dbReference>
<evidence type="ECO:0000313" key="2">
    <source>
        <dbReference type="EMBL" id="AFK71675.1"/>
    </source>
</evidence>
<dbReference type="EMBL" id="CP003588">
    <property type="protein sequence ID" value="AFK71675.1"/>
    <property type="molecule type" value="Genomic_DNA"/>
</dbReference>
<organism evidence="2 3">
    <name type="scientific">Pseudomonas putida ND6</name>
    <dbReference type="NCBI Taxonomy" id="231023"/>
    <lineage>
        <taxon>Bacteria</taxon>
        <taxon>Pseudomonadati</taxon>
        <taxon>Pseudomonadota</taxon>
        <taxon>Gammaproteobacteria</taxon>
        <taxon>Pseudomonadales</taxon>
        <taxon>Pseudomonadaceae</taxon>
        <taxon>Pseudomonas</taxon>
    </lineage>
</organism>
<dbReference type="HOGENOM" id="CLU_1353676_0_0_6"/>
<evidence type="ECO:0000256" key="1">
    <source>
        <dbReference type="SAM" id="MobiDB-lite"/>
    </source>
</evidence>
<dbReference type="KEGG" id="ppi:YSA_09075"/>
<name>I3V1Q4_PSEPU</name>
<feature type="region of interest" description="Disordered" evidence="1">
    <location>
        <begin position="131"/>
        <end position="202"/>
    </location>
</feature>